<dbReference type="Gene3D" id="1.10.10.10">
    <property type="entry name" value="Winged helix-like DNA-binding domain superfamily/Winged helix DNA-binding domain"/>
    <property type="match status" value="1"/>
</dbReference>
<evidence type="ECO:0000259" key="1">
    <source>
        <dbReference type="Pfam" id="PF08279"/>
    </source>
</evidence>
<sequence length="316" mass="36924">MGNLNNSLKMLFILKSRGLIKVKDLADELEVSSKQITRYKEVLDEFFDIESITGKNGGYRLRDTYFPFKEVLSEQEVNIIKEAVLSIDSSALQNNPDLNKAIEKINYTILNDDNSISNYESIIPYSRIKKNDEKFKEIENKLYSSIFGSEEAVISYKDNSGKVTERTICPYQFIVYKGEKYLVAFCLLRNEIRFFKIRRIINCRVTDKKFKKDIDVKKVISDYRKNSIGIFGGEEYDLELEIKYPMANTIKERLWVDNQEVDETTYKDRIIFKAKMKGGPEIFSWILSMGDCVKIIKPLKLKEEIHKKLVNMIKNN</sequence>
<dbReference type="PANTHER" id="PTHR34580:SF1">
    <property type="entry name" value="PROTEIN PAFC"/>
    <property type="match status" value="1"/>
</dbReference>
<accession>A0A7X2MZE7</accession>
<comment type="caution">
    <text evidence="4">The sequence shown here is derived from an EMBL/GenBank/DDBJ whole genome shotgun (WGS) entry which is preliminary data.</text>
</comment>
<dbReference type="EMBL" id="VULX01000017">
    <property type="protein sequence ID" value="MSR91900.1"/>
    <property type="molecule type" value="Genomic_DNA"/>
</dbReference>
<dbReference type="Pfam" id="PF13280">
    <property type="entry name" value="WYL"/>
    <property type="match status" value="1"/>
</dbReference>
<dbReference type="Pfam" id="PF08279">
    <property type="entry name" value="HTH_11"/>
    <property type="match status" value="1"/>
</dbReference>
<feature type="domain" description="WCX" evidence="3">
    <location>
        <begin position="235"/>
        <end position="312"/>
    </location>
</feature>
<dbReference type="RefSeq" id="WP_154531798.1">
    <property type="nucleotide sequence ID" value="NZ_VULX01000017.1"/>
</dbReference>
<dbReference type="InterPro" id="IPR057727">
    <property type="entry name" value="WCX_dom"/>
</dbReference>
<organism evidence="4 5">
    <name type="scientific">Inconstantimicrobium porci</name>
    <dbReference type="NCBI Taxonomy" id="2652291"/>
    <lineage>
        <taxon>Bacteria</taxon>
        <taxon>Bacillati</taxon>
        <taxon>Bacillota</taxon>
        <taxon>Clostridia</taxon>
        <taxon>Eubacteriales</taxon>
        <taxon>Clostridiaceae</taxon>
        <taxon>Inconstantimicrobium</taxon>
    </lineage>
</organism>
<dbReference type="PROSITE" id="PS52050">
    <property type="entry name" value="WYL"/>
    <property type="match status" value="1"/>
</dbReference>
<name>A0A7X2MZE7_9CLOT</name>
<dbReference type="Proteomes" id="UP000460287">
    <property type="component" value="Unassembled WGS sequence"/>
</dbReference>
<evidence type="ECO:0000313" key="4">
    <source>
        <dbReference type="EMBL" id="MSR91900.1"/>
    </source>
</evidence>
<proteinExistence type="predicted"/>
<evidence type="ECO:0000313" key="5">
    <source>
        <dbReference type="Proteomes" id="UP000460287"/>
    </source>
</evidence>
<dbReference type="InterPro" id="IPR051534">
    <property type="entry name" value="CBASS_pafABC_assoc_protein"/>
</dbReference>
<feature type="domain" description="WYL" evidence="2">
    <location>
        <begin position="140"/>
        <end position="204"/>
    </location>
</feature>
<gene>
    <name evidence="4" type="ORF">FYJ33_10915</name>
</gene>
<dbReference type="InterPro" id="IPR036388">
    <property type="entry name" value="WH-like_DNA-bd_sf"/>
</dbReference>
<evidence type="ECO:0000259" key="3">
    <source>
        <dbReference type="Pfam" id="PF25583"/>
    </source>
</evidence>
<dbReference type="Pfam" id="PF25583">
    <property type="entry name" value="WCX"/>
    <property type="match status" value="1"/>
</dbReference>
<evidence type="ECO:0000259" key="2">
    <source>
        <dbReference type="Pfam" id="PF13280"/>
    </source>
</evidence>
<protein>
    <submittedName>
        <fullName evidence="4">WYL domain-containing protein</fullName>
    </submittedName>
</protein>
<dbReference type="InterPro" id="IPR013196">
    <property type="entry name" value="HTH_11"/>
</dbReference>
<feature type="domain" description="Helix-turn-helix type 11" evidence="1">
    <location>
        <begin position="8"/>
        <end position="60"/>
    </location>
</feature>
<dbReference type="PANTHER" id="PTHR34580">
    <property type="match status" value="1"/>
</dbReference>
<dbReference type="AlphaFoldDB" id="A0A7X2MZE7"/>
<reference evidence="4 5" key="1">
    <citation type="submission" date="2019-08" db="EMBL/GenBank/DDBJ databases">
        <title>In-depth cultivation of the pig gut microbiome towards novel bacterial diversity and tailored functional studies.</title>
        <authorList>
            <person name="Wylensek D."/>
            <person name="Hitch T.C.A."/>
            <person name="Clavel T."/>
        </authorList>
    </citation>
    <scope>NUCLEOTIDE SEQUENCE [LARGE SCALE GENOMIC DNA]</scope>
    <source>
        <strain evidence="4 5">WCA-383-APC-5B</strain>
    </source>
</reference>
<dbReference type="InterPro" id="IPR026881">
    <property type="entry name" value="WYL_dom"/>
</dbReference>
<keyword evidence="5" id="KW-1185">Reference proteome</keyword>